<gene>
    <name evidence="1" type="ORF">P3K65_28040</name>
</gene>
<dbReference type="RefSeq" id="WP_276105326.1">
    <property type="nucleotide sequence ID" value="NZ_CP119631.1"/>
</dbReference>
<dbReference type="EMBL" id="CP119631">
    <property type="protein sequence ID" value="WES09700.1"/>
    <property type="molecule type" value="Genomic_DNA"/>
</dbReference>
<organism evidence="1 2">
    <name type="scientific">Bacillus paranthracis</name>
    <dbReference type="NCBI Taxonomy" id="2026186"/>
    <lineage>
        <taxon>Bacteria</taxon>
        <taxon>Bacillati</taxon>
        <taxon>Bacillota</taxon>
        <taxon>Bacilli</taxon>
        <taxon>Bacillales</taxon>
        <taxon>Bacillaceae</taxon>
        <taxon>Bacillus</taxon>
        <taxon>Bacillus cereus group</taxon>
    </lineage>
</organism>
<dbReference type="AlphaFoldDB" id="A0AAX3QID4"/>
<dbReference type="Proteomes" id="UP001221092">
    <property type="component" value="Plasmid p.BC006.2"/>
</dbReference>
<evidence type="ECO:0000313" key="1">
    <source>
        <dbReference type="EMBL" id="WES09700.1"/>
    </source>
</evidence>
<accession>A0AAX3QID4</accession>
<sequence length="90" mass="10506">MEFYKVTSEGIWTTTKVIAANSKYEAVGYLVMDYQKEGNEIEEISVETIDRKEEIEWECIGFPVYKKLEEIYEEKEDKSIPCIVVGLIEN</sequence>
<geneLocation type="plasmid" evidence="1 2">
    <name>p.BC006.2</name>
</geneLocation>
<evidence type="ECO:0000313" key="2">
    <source>
        <dbReference type="Proteomes" id="UP001221092"/>
    </source>
</evidence>
<proteinExistence type="predicted"/>
<keyword evidence="1" id="KW-0614">Plasmid</keyword>
<protein>
    <submittedName>
        <fullName evidence="1">Uncharacterized protein</fullName>
    </submittedName>
</protein>
<reference evidence="1" key="1">
    <citation type="submission" date="2023-03" db="EMBL/GenBank/DDBJ databases">
        <authorList>
            <person name="Liu Z."/>
        </authorList>
    </citation>
    <scope>NUCLEOTIDE SEQUENCE</scope>
    <source>
        <strain evidence="1">Bc006</strain>
        <plasmid evidence="1">p.BC006.2</plasmid>
    </source>
</reference>
<name>A0AAX3QID4_9BACI</name>